<evidence type="ECO:0000313" key="5">
    <source>
        <dbReference type="Proteomes" id="UP000526125"/>
    </source>
</evidence>
<keyword evidence="2" id="KW-0012">Acyltransferase</keyword>
<name>A0A7Y6EU87_9BACL</name>
<feature type="domain" description="N-acetyltransferase" evidence="3">
    <location>
        <begin position="10"/>
        <end position="152"/>
    </location>
</feature>
<protein>
    <submittedName>
        <fullName evidence="4">GNAT family N-acetyltransferase</fullName>
    </submittedName>
</protein>
<gene>
    <name evidence="4" type="ORF">HP552_04100</name>
</gene>
<sequence length="157" mass="17370">MSLIVRAAAEDVRSEDSEQLIRELSLELGLLYGGDGTAGFQQSDVETPRAAFIVARLDGHPVGCGAIRPLDDQSVEVKRMYTRPAYRRKGVAQAILAEAERLAAEFGYTNLKLQTGPLQPEAAALYERVGYYSIPIFSGDWDKVLAFQKDLVHERVK</sequence>
<dbReference type="PROSITE" id="PS51186">
    <property type="entry name" value="GNAT"/>
    <property type="match status" value="1"/>
</dbReference>
<proteinExistence type="predicted"/>
<evidence type="ECO:0000256" key="2">
    <source>
        <dbReference type="ARBA" id="ARBA00023315"/>
    </source>
</evidence>
<evidence type="ECO:0000259" key="3">
    <source>
        <dbReference type="PROSITE" id="PS51186"/>
    </source>
</evidence>
<dbReference type="InterPro" id="IPR000182">
    <property type="entry name" value="GNAT_dom"/>
</dbReference>
<dbReference type="InterPro" id="IPR050832">
    <property type="entry name" value="Bact_Acetyltransf"/>
</dbReference>
<dbReference type="GO" id="GO:0016747">
    <property type="term" value="F:acyltransferase activity, transferring groups other than amino-acyl groups"/>
    <property type="evidence" value="ECO:0007669"/>
    <property type="project" value="InterPro"/>
</dbReference>
<comment type="caution">
    <text evidence="4">The sequence shown here is derived from an EMBL/GenBank/DDBJ whole genome shotgun (WGS) entry which is preliminary data.</text>
</comment>
<dbReference type="Proteomes" id="UP000526125">
    <property type="component" value="Unassembled WGS sequence"/>
</dbReference>
<dbReference type="PANTHER" id="PTHR43877:SF2">
    <property type="entry name" value="AMINOALKYLPHOSPHONATE N-ACETYLTRANSFERASE-RELATED"/>
    <property type="match status" value="1"/>
</dbReference>
<accession>A0A7Y6EU87</accession>
<dbReference type="SUPFAM" id="SSF55729">
    <property type="entry name" value="Acyl-CoA N-acyltransferases (Nat)"/>
    <property type="match status" value="1"/>
</dbReference>
<dbReference type="AlphaFoldDB" id="A0A7Y6EU87"/>
<dbReference type="PANTHER" id="PTHR43877">
    <property type="entry name" value="AMINOALKYLPHOSPHONATE N-ACETYLTRANSFERASE-RELATED-RELATED"/>
    <property type="match status" value="1"/>
</dbReference>
<evidence type="ECO:0000313" key="4">
    <source>
        <dbReference type="EMBL" id="NUU74439.1"/>
    </source>
</evidence>
<evidence type="ECO:0000256" key="1">
    <source>
        <dbReference type="ARBA" id="ARBA00022679"/>
    </source>
</evidence>
<keyword evidence="5" id="KW-1185">Reference proteome</keyword>
<dbReference type="InterPro" id="IPR016181">
    <property type="entry name" value="Acyl_CoA_acyltransferase"/>
</dbReference>
<keyword evidence="1 4" id="KW-0808">Transferase</keyword>
<organism evidence="4 5">
    <name type="scientific">Paenibacillus xylanilyticus</name>
    <dbReference type="NCBI Taxonomy" id="248903"/>
    <lineage>
        <taxon>Bacteria</taxon>
        <taxon>Bacillati</taxon>
        <taxon>Bacillota</taxon>
        <taxon>Bacilli</taxon>
        <taxon>Bacillales</taxon>
        <taxon>Paenibacillaceae</taxon>
        <taxon>Paenibacillus</taxon>
    </lineage>
</organism>
<dbReference type="Pfam" id="PF00583">
    <property type="entry name" value="Acetyltransf_1"/>
    <property type="match status" value="1"/>
</dbReference>
<dbReference type="CDD" id="cd04301">
    <property type="entry name" value="NAT_SF"/>
    <property type="match status" value="1"/>
</dbReference>
<dbReference type="EMBL" id="JABMCB010000146">
    <property type="protein sequence ID" value="NUU74439.1"/>
    <property type="molecule type" value="Genomic_DNA"/>
</dbReference>
<dbReference type="Gene3D" id="3.40.630.30">
    <property type="match status" value="1"/>
</dbReference>
<reference evidence="4 5" key="1">
    <citation type="submission" date="2020-05" db="EMBL/GenBank/DDBJ databases">
        <title>Genome Sequencing of Type Strains.</title>
        <authorList>
            <person name="Lemaire J.F."/>
            <person name="Inderbitzin P."/>
            <person name="Gregorio O.A."/>
            <person name="Collins S.B."/>
            <person name="Wespe N."/>
            <person name="Knight-Connoni V."/>
        </authorList>
    </citation>
    <scope>NUCLEOTIDE SEQUENCE [LARGE SCALE GENOMIC DNA]</scope>
    <source>
        <strain evidence="4 5">LMG 21957</strain>
    </source>
</reference>
<dbReference type="RefSeq" id="WP_175394355.1">
    <property type="nucleotide sequence ID" value="NZ_JABMCB010000146.1"/>
</dbReference>